<feature type="compositionally biased region" description="Pro residues" evidence="1">
    <location>
        <begin position="1716"/>
        <end position="1726"/>
    </location>
</feature>
<feature type="compositionally biased region" description="Polar residues" evidence="1">
    <location>
        <begin position="481"/>
        <end position="490"/>
    </location>
</feature>
<feature type="region of interest" description="Disordered" evidence="1">
    <location>
        <begin position="1"/>
        <end position="64"/>
    </location>
</feature>
<organism evidence="2 3">
    <name type="scientific">Mycena citricolor</name>
    <dbReference type="NCBI Taxonomy" id="2018698"/>
    <lineage>
        <taxon>Eukaryota</taxon>
        <taxon>Fungi</taxon>
        <taxon>Dikarya</taxon>
        <taxon>Basidiomycota</taxon>
        <taxon>Agaricomycotina</taxon>
        <taxon>Agaricomycetes</taxon>
        <taxon>Agaricomycetidae</taxon>
        <taxon>Agaricales</taxon>
        <taxon>Marasmiineae</taxon>
        <taxon>Mycenaceae</taxon>
        <taxon>Mycena</taxon>
    </lineage>
</organism>
<feature type="region of interest" description="Disordered" evidence="1">
    <location>
        <begin position="1380"/>
        <end position="1522"/>
    </location>
</feature>
<feature type="compositionally biased region" description="Low complexity" evidence="1">
    <location>
        <begin position="376"/>
        <end position="385"/>
    </location>
</feature>
<keyword evidence="3" id="KW-1185">Reference proteome</keyword>
<feature type="compositionally biased region" description="Basic and acidic residues" evidence="1">
    <location>
        <begin position="542"/>
        <end position="556"/>
    </location>
</feature>
<evidence type="ECO:0000313" key="2">
    <source>
        <dbReference type="EMBL" id="CAK5270635.1"/>
    </source>
</evidence>
<feature type="compositionally biased region" description="Low complexity" evidence="1">
    <location>
        <begin position="981"/>
        <end position="1002"/>
    </location>
</feature>
<feature type="compositionally biased region" description="Polar residues" evidence="1">
    <location>
        <begin position="1695"/>
        <end position="1710"/>
    </location>
</feature>
<feature type="compositionally biased region" description="Polar residues" evidence="1">
    <location>
        <begin position="392"/>
        <end position="404"/>
    </location>
</feature>
<dbReference type="EMBL" id="CAVNYO010000168">
    <property type="protein sequence ID" value="CAK5270635.1"/>
    <property type="molecule type" value="Genomic_DNA"/>
</dbReference>
<feature type="compositionally biased region" description="Polar residues" evidence="1">
    <location>
        <begin position="2293"/>
        <end position="2303"/>
    </location>
</feature>
<comment type="caution">
    <text evidence="2">The sequence shown here is derived from an EMBL/GenBank/DDBJ whole genome shotgun (WGS) entry which is preliminary data.</text>
</comment>
<feature type="compositionally biased region" description="Low complexity" evidence="1">
    <location>
        <begin position="2350"/>
        <end position="2359"/>
    </location>
</feature>
<feature type="compositionally biased region" description="Low complexity" evidence="1">
    <location>
        <begin position="1490"/>
        <end position="1511"/>
    </location>
</feature>
<feature type="compositionally biased region" description="Basic and acidic residues" evidence="1">
    <location>
        <begin position="1199"/>
        <end position="1211"/>
    </location>
</feature>
<feature type="compositionally biased region" description="Pro residues" evidence="1">
    <location>
        <begin position="41"/>
        <end position="54"/>
    </location>
</feature>
<gene>
    <name evidence="2" type="ORF">MYCIT1_LOCUS15217</name>
</gene>
<feature type="compositionally biased region" description="Pro residues" evidence="1">
    <location>
        <begin position="816"/>
        <end position="834"/>
    </location>
</feature>
<evidence type="ECO:0000313" key="3">
    <source>
        <dbReference type="Proteomes" id="UP001295794"/>
    </source>
</evidence>
<sequence length="2359" mass="257325">MDAQTYPAQLSASALTPAQQTQHHQHHQHHHEQPQHQQHFLPPPPASQPPPPAHPGAHAPDPLYTAMLQCPRPTWKVTALCSSPRSPADSTRTVFAGPWRHPCELEYIGPHHPSAHMWSDFAILAYLVGTGVTVPPRRGEGRETWVEVRVGEAANGTGNGNGNGSGNVTTTTLPRGYRIPLLWLMRVQWESLRLLLTSARPMWDILKFDLLHIGRLVTQFLAKARNEARMKRGWRDPMFDRVLTRFFNGWMGCRDPFIWDFYREFRDEEYKEDVLTRRWAPKVAKGIQGFIVTDEELVMGITAVEYMQGLKLDAERGMFTWEMPPEIAPPLEAMPTPIKAVDPTPTIAIPAAALPTPTIAAPAIATSSVTATASSTADALTASPSPDMPGSPLTSDGESGTYQPHPSVRKKASKSSAGTPRPLRTRTISGGTSAAGSPAAFQVTFTAPIESRGRKRKIADLYNSSNNTNTAAAAAATASNRMNTGSPLTSDNEEDEESSVTGTATRAGSGAPDGRAGSYGVPSRVVAPRLAGSSDVFGTPAEPEKEKEKEKEKESAEALTAAEIPGPERPPYKLYAISSSPSTQPFQRMQDAVIPPFGTWRHAAELGYVVDPERWSDFDIVAFLAQTAWSVPDKTAVSTAGKSWIDVEYRHGEVRVAVPRGYRVPLLWFGRVLWDCVKLLLTTSKLFWPEMKWDVLHMARLADEFFAHVRAAQPGNVKRGWRDVMLDRVLTRFFNGWMGVRDEFVWDFYREFRDEEYQDDMVGRRWHGKAVKGIQGFAVTETQLVQGITREQFTDGLVVDHEHKTYRWEVPEADPVSPPPPAAVSSPAPAPESVPAPVPVPAIVTAPPRPKSPLSLTQVAATSPSPMIVNVDIDPDTTITGPPDPEPEFDETEFLRSRLPSPFGGETPVEKERKETAPAPALVPARDVSIPPLVLDDLGLEDDGDADAVGDDDDEVQMEMHQGPPHIQVFEEPLRIRIVPQAQQQQQQEQQQQQHEQQQEPQMEMEEEDEFQGLVIEPVERLTLPPEEMEEEDEEQELVIEFVEHPTLHQEEMEEEDEEQELVIEFVEHPTLHQEEMEEEDEEQELVIEFVEHPTLHQEEMEEEDEFQGLVIEPVERLALPPEEEEEEDEEQELVIEFVALPTLPQEEMEEEDEFQGLVIEPVERLTLPPEEEEEEEEEQELVIEFVEHLTLPQEEEEQRNQDDVGRDDSIRSSSSPSPRPEAVPAPIDDGSDTDADGDIEVEGDLLFVGVPQREEERLAQPVPAPEPERRDEEATVRVQPHDDKEKDDDDEQDLPPGLGHHHLEDEVVFLGANPPSITDDDDDGTTSSGIPGLGLNFGLGLSAEESRQVKVEMLADVDVPFPARSVSPLVVPAAQSLAVEPSPTLPAEDLPPGLEPRSAIDAEAETAPPVVGSEPELGSSREPEPELEPEPEPVPEPELEPAPAPAQDPETERQPTLEPESTHEPEPEIEPEIEPTPELVQNAPEKTQSPLPEAAPVAAAEPAAAAPSAAQNNAEQDSDMEQDMEVDMDLDMDLDMDMDIETPIESDVERAEATTTTKSPVLVAANDNGRDDGRVEFAASDDDCGSGNDYDAEKPTAQRVAKSVHTGCHACACWCRGIKRHVGHTRCESADADERHLGCEYQLCRSEIHRGIRIRVRDRDRAGADAGLAFFLGGRKLETAVECDAAETDGRIQPSGQRHQQLNGPQANLATSVAAPPPPSAPPPTSARKTTAATGANAWPVSGLGLPRNVTSSANSAKPKPKTKKGKAKAGASSWPPPHDHQQQQQSPLDSGVYYDPGAGRYGYDQRSVPSQSWYGAPPPSSQAPQDEYQPYSPLMSLGGGVGPMPMPMPMPTPSAMIRNPTPPVNARAGVRTLPGFEIPPAVLRNPTPTPPPPAPPPMIIRNPTPPPVVMRQPTPPPPPPKPTKVTADRSTSPPPVPRRMCINASVVTDPLPPPPKEIDLEALEARLLERLRAEMPAPAPPPPPPPPAALKVDVDALIAQLHAEMPALVARMRAEMPEPQEPREVDMDALVARVREAIAVPAVDEAALEARIAARMPAPREPRDVDVEALAARLRGELGARLDGRVDELREAVCARVMAEVPDAVHARVKADLMAQMGSVLGQMQADLMAQLRDDVGLQLRYFVAKLKEDMGALVREAVAANLAGGQAPWVGQVKAVLGEQLRDALAVQREVMNRDFERRRAGVAARRVATTPAEATTPVTPSHSNAVSSSSTAGNSGNSGSQLKSVLFPGRHPLHHLVLSATAEDANADGTPSQTRPSTPMPARHRKFVQPQSGLTSPASENPVERPAGTEPAHPLPLPPPPTLMADAPLPPEDAQMATPPPPPSAPGLAVALAAV</sequence>
<feature type="region of interest" description="Disordered" evidence="1">
    <location>
        <begin position="1545"/>
        <end position="1574"/>
    </location>
</feature>
<dbReference type="InterPro" id="IPR051425">
    <property type="entry name" value="Formin_Homology"/>
</dbReference>
<feature type="region of interest" description="Disordered" evidence="1">
    <location>
        <begin position="974"/>
        <end position="1013"/>
    </location>
</feature>
<feature type="region of interest" description="Disordered" evidence="1">
    <location>
        <begin position="2210"/>
        <end position="2250"/>
    </location>
</feature>
<feature type="region of interest" description="Disordered" evidence="1">
    <location>
        <begin position="1879"/>
        <end position="1941"/>
    </location>
</feature>
<feature type="compositionally biased region" description="Pro residues" evidence="1">
    <location>
        <begin position="2317"/>
        <end position="2326"/>
    </location>
</feature>
<feature type="region of interest" description="Disordered" evidence="1">
    <location>
        <begin position="2267"/>
        <end position="2359"/>
    </location>
</feature>
<feature type="region of interest" description="Disordered" evidence="1">
    <location>
        <begin position="376"/>
        <end position="436"/>
    </location>
</feature>
<evidence type="ECO:0000256" key="1">
    <source>
        <dbReference type="SAM" id="MobiDB-lite"/>
    </source>
</evidence>
<feature type="compositionally biased region" description="Basic and acidic residues" evidence="1">
    <location>
        <begin position="1267"/>
        <end position="1285"/>
    </location>
</feature>
<name>A0AAD2H9E8_9AGAR</name>
<feature type="compositionally biased region" description="Polar residues" evidence="1">
    <location>
        <begin position="1"/>
        <end position="18"/>
    </location>
</feature>
<dbReference type="PANTHER" id="PTHR45725:SF18">
    <property type="entry name" value="ORC1-LIKE AAA ATPASE DOMAIN-CONTAINING PROTEIN"/>
    <property type="match status" value="1"/>
</dbReference>
<feature type="region of interest" description="Disordered" evidence="1">
    <location>
        <begin position="475"/>
        <end position="571"/>
    </location>
</feature>
<feature type="compositionally biased region" description="Basic and acidic residues" evidence="1">
    <location>
        <begin position="1451"/>
        <end position="1467"/>
    </location>
</feature>
<feature type="region of interest" description="Disordered" evidence="1">
    <location>
        <begin position="898"/>
        <end position="925"/>
    </location>
</feature>
<feature type="region of interest" description="Disordered" evidence="1">
    <location>
        <begin position="1689"/>
        <end position="1838"/>
    </location>
</feature>
<feature type="region of interest" description="Disordered" evidence="1">
    <location>
        <begin position="1143"/>
        <end position="1334"/>
    </location>
</feature>
<feature type="compositionally biased region" description="Low complexity" evidence="1">
    <location>
        <begin position="2210"/>
        <end position="2244"/>
    </location>
</feature>
<accession>A0AAD2H9E8</accession>
<dbReference type="PANTHER" id="PTHR45725">
    <property type="entry name" value="FORMIN HOMOLOGY 2 FAMILY MEMBER"/>
    <property type="match status" value="1"/>
</dbReference>
<feature type="compositionally biased region" description="Pro residues" evidence="1">
    <location>
        <begin position="1889"/>
        <end position="1924"/>
    </location>
</feature>
<feature type="compositionally biased region" description="Low complexity" evidence="1">
    <location>
        <begin position="2327"/>
        <end position="2341"/>
    </location>
</feature>
<protein>
    <submittedName>
        <fullName evidence="2">Uncharacterized protein</fullName>
    </submittedName>
</protein>
<feature type="compositionally biased region" description="Acidic residues" evidence="1">
    <location>
        <begin position="1170"/>
        <end position="1182"/>
    </location>
</feature>
<dbReference type="Proteomes" id="UP001295794">
    <property type="component" value="Unassembled WGS sequence"/>
</dbReference>
<proteinExistence type="predicted"/>
<feature type="compositionally biased region" description="Basic residues" evidence="1">
    <location>
        <begin position="1760"/>
        <end position="1769"/>
    </location>
</feature>
<feature type="compositionally biased region" description="Acidic residues" evidence="1">
    <location>
        <begin position="1230"/>
        <end position="1244"/>
    </location>
</feature>
<feature type="compositionally biased region" description="Acidic residues" evidence="1">
    <location>
        <begin position="1426"/>
        <end position="1440"/>
    </location>
</feature>
<reference evidence="2" key="1">
    <citation type="submission" date="2023-11" db="EMBL/GenBank/DDBJ databases">
        <authorList>
            <person name="De Vega J J."/>
            <person name="De Vega J J."/>
        </authorList>
    </citation>
    <scope>NUCLEOTIDE SEQUENCE</scope>
</reference>
<feature type="region of interest" description="Disordered" evidence="1">
    <location>
        <begin position="811"/>
        <end position="834"/>
    </location>
</feature>